<organism evidence="15 16">
    <name type="scientific">Rufibacter sediminis</name>
    <dbReference type="NCBI Taxonomy" id="2762756"/>
    <lineage>
        <taxon>Bacteria</taxon>
        <taxon>Pseudomonadati</taxon>
        <taxon>Bacteroidota</taxon>
        <taxon>Cytophagia</taxon>
        <taxon>Cytophagales</taxon>
        <taxon>Hymenobacteraceae</taxon>
        <taxon>Rufibacter</taxon>
    </lineage>
</organism>
<keyword evidence="16" id="KW-1185">Reference proteome</keyword>
<keyword evidence="11" id="KW-0407">Ion channel</keyword>
<accession>A0ABR6VQ62</accession>
<dbReference type="Pfam" id="PF00520">
    <property type="entry name" value="Ion_trans"/>
    <property type="match status" value="1"/>
</dbReference>
<evidence type="ECO:0000256" key="10">
    <source>
        <dbReference type="ARBA" id="ARBA00023136"/>
    </source>
</evidence>
<dbReference type="PANTHER" id="PTHR11537">
    <property type="entry name" value="VOLTAGE-GATED POTASSIUM CHANNEL"/>
    <property type="match status" value="1"/>
</dbReference>
<keyword evidence="8 13" id="KW-1133">Transmembrane helix</keyword>
<proteinExistence type="predicted"/>
<feature type="transmembrane region" description="Helical" evidence="13">
    <location>
        <begin position="35"/>
        <end position="54"/>
    </location>
</feature>
<dbReference type="Gene3D" id="1.20.120.350">
    <property type="entry name" value="Voltage-gated potassium channels. Chain C"/>
    <property type="match status" value="1"/>
</dbReference>
<dbReference type="EMBL" id="JACOAF010000012">
    <property type="protein sequence ID" value="MBC3539062.1"/>
    <property type="molecule type" value="Genomic_DNA"/>
</dbReference>
<evidence type="ECO:0000313" key="16">
    <source>
        <dbReference type="Proteomes" id="UP000659698"/>
    </source>
</evidence>
<feature type="transmembrane region" description="Helical" evidence="13">
    <location>
        <begin position="183"/>
        <end position="200"/>
    </location>
</feature>
<evidence type="ECO:0000259" key="14">
    <source>
        <dbReference type="Pfam" id="PF00520"/>
    </source>
</evidence>
<keyword evidence="5" id="KW-0631">Potassium channel</keyword>
<dbReference type="Proteomes" id="UP000659698">
    <property type="component" value="Unassembled WGS sequence"/>
</dbReference>
<evidence type="ECO:0000256" key="8">
    <source>
        <dbReference type="ARBA" id="ARBA00022989"/>
    </source>
</evidence>
<evidence type="ECO:0000256" key="5">
    <source>
        <dbReference type="ARBA" id="ARBA00022826"/>
    </source>
</evidence>
<evidence type="ECO:0000256" key="6">
    <source>
        <dbReference type="ARBA" id="ARBA00022882"/>
    </source>
</evidence>
<keyword evidence="4 13" id="KW-0812">Transmembrane</keyword>
<feature type="transmembrane region" description="Helical" evidence="13">
    <location>
        <begin position="207"/>
        <end position="232"/>
    </location>
</feature>
<evidence type="ECO:0000256" key="12">
    <source>
        <dbReference type="SAM" id="MobiDB-lite"/>
    </source>
</evidence>
<evidence type="ECO:0000256" key="2">
    <source>
        <dbReference type="ARBA" id="ARBA00022448"/>
    </source>
</evidence>
<reference evidence="15 16" key="1">
    <citation type="journal article" date="2019" name="Int. J. Syst. Evol. Microbiol.">
        <title>Rufibacter sediminis sp. nov., isolated from freshwater lake sediment.</title>
        <authorList>
            <person name="Qu J.H."/>
            <person name="Zhang L.J."/>
            <person name="Fu Y.H."/>
            <person name="Li H.F."/>
        </authorList>
    </citation>
    <scope>NUCLEOTIDE SEQUENCE [LARGE SCALE GENOMIC DNA]</scope>
    <source>
        <strain evidence="15 16">H-1</strain>
    </source>
</reference>
<feature type="transmembrane region" description="Helical" evidence="13">
    <location>
        <begin position="147"/>
        <end position="168"/>
    </location>
</feature>
<feature type="transmembrane region" description="Helical" evidence="13">
    <location>
        <begin position="60"/>
        <end position="79"/>
    </location>
</feature>
<keyword evidence="6" id="KW-0851">Voltage-gated channel</keyword>
<keyword evidence="3" id="KW-0633">Potassium transport</keyword>
<gene>
    <name evidence="15" type="ORF">H7U12_05175</name>
</gene>
<evidence type="ECO:0000256" key="9">
    <source>
        <dbReference type="ARBA" id="ARBA00023065"/>
    </source>
</evidence>
<comment type="subcellular location">
    <subcellularLocation>
        <location evidence="1">Membrane</location>
        <topology evidence="1">Multi-pass membrane protein</topology>
    </subcellularLocation>
</comment>
<protein>
    <submittedName>
        <fullName evidence="15">Ion transporter</fullName>
    </submittedName>
</protein>
<evidence type="ECO:0000313" key="15">
    <source>
        <dbReference type="EMBL" id="MBC3539062.1"/>
    </source>
</evidence>
<keyword evidence="2" id="KW-0813">Transport</keyword>
<dbReference type="PANTHER" id="PTHR11537:SF254">
    <property type="entry name" value="POTASSIUM VOLTAGE-GATED CHANNEL PROTEIN SHAB"/>
    <property type="match status" value="1"/>
</dbReference>
<keyword evidence="7" id="KW-0630">Potassium</keyword>
<feature type="region of interest" description="Disordered" evidence="12">
    <location>
        <begin position="280"/>
        <end position="299"/>
    </location>
</feature>
<evidence type="ECO:0000256" key="13">
    <source>
        <dbReference type="SAM" id="Phobius"/>
    </source>
</evidence>
<dbReference type="SUPFAM" id="SSF81324">
    <property type="entry name" value="Voltage-gated potassium channels"/>
    <property type="match status" value="1"/>
</dbReference>
<evidence type="ECO:0000256" key="11">
    <source>
        <dbReference type="ARBA" id="ARBA00023303"/>
    </source>
</evidence>
<feature type="compositionally biased region" description="Basic and acidic residues" evidence="12">
    <location>
        <begin position="280"/>
        <end position="290"/>
    </location>
</feature>
<evidence type="ECO:0000256" key="4">
    <source>
        <dbReference type="ARBA" id="ARBA00022692"/>
    </source>
</evidence>
<dbReference type="InterPro" id="IPR027359">
    <property type="entry name" value="Volt_channel_dom_sf"/>
</dbReference>
<sequence length="299" mass="33104">MSTSPAPPETPEKHALNQERRQLLRRLQHALEGPMIFLGFVWLVLLVVELIWGLGSMLQLLNYAIWVIFILDFALRFTLAPEKGDFLKANWLTAISLAVPALRVFRVTRFVRVFRTVRAVRGIRLVRVLSSLNRGMKSLGATMGRRGFGYMLALSLAVLFSGAAGMYAFENEVEGGISSYGEALWWTAMILISLGSEYWPKTPEGRALCFVLALYGFAVFGYFTALLASFFLDQDAASNTSATAGATQIEQLHLEVKLLRKELQAVLALRQNADFGVPLEKPKADKDNDKGVGNVAEGT</sequence>
<feature type="domain" description="Ion transport" evidence="14">
    <location>
        <begin position="56"/>
        <end position="231"/>
    </location>
</feature>
<keyword evidence="9" id="KW-0406">Ion transport</keyword>
<keyword evidence="10 13" id="KW-0472">Membrane</keyword>
<evidence type="ECO:0000256" key="1">
    <source>
        <dbReference type="ARBA" id="ARBA00004141"/>
    </source>
</evidence>
<evidence type="ECO:0000256" key="3">
    <source>
        <dbReference type="ARBA" id="ARBA00022538"/>
    </source>
</evidence>
<evidence type="ECO:0000256" key="7">
    <source>
        <dbReference type="ARBA" id="ARBA00022958"/>
    </source>
</evidence>
<dbReference type="Gene3D" id="1.10.287.70">
    <property type="match status" value="1"/>
</dbReference>
<comment type="caution">
    <text evidence="15">The sequence shown here is derived from an EMBL/GenBank/DDBJ whole genome shotgun (WGS) entry which is preliminary data.</text>
</comment>
<dbReference type="InterPro" id="IPR005821">
    <property type="entry name" value="Ion_trans_dom"/>
</dbReference>
<dbReference type="InterPro" id="IPR028325">
    <property type="entry name" value="VG_K_chnl"/>
</dbReference>
<name>A0ABR6VQ62_9BACT</name>
<dbReference type="RefSeq" id="WP_186633987.1">
    <property type="nucleotide sequence ID" value="NZ_JACOAF010000012.1"/>
</dbReference>